<evidence type="ECO:0000313" key="3">
    <source>
        <dbReference type="Proteomes" id="UP001187315"/>
    </source>
</evidence>
<dbReference type="Pfam" id="PF00240">
    <property type="entry name" value="ubiquitin"/>
    <property type="match status" value="2"/>
</dbReference>
<gene>
    <name evidence="2" type="ORF">Q7C36_022554</name>
</gene>
<dbReference type="InterPro" id="IPR019956">
    <property type="entry name" value="Ubiquitin_dom"/>
</dbReference>
<proteinExistence type="predicted"/>
<dbReference type="PROSITE" id="PS00299">
    <property type="entry name" value="UBIQUITIN_1"/>
    <property type="match status" value="1"/>
</dbReference>
<dbReference type="PRINTS" id="PR00348">
    <property type="entry name" value="UBIQUITIN"/>
</dbReference>
<dbReference type="PROSITE" id="PS50053">
    <property type="entry name" value="UBIQUITIN_2"/>
    <property type="match status" value="2"/>
</dbReference>
<dbReference type="InterPro" id="IPR050158">
    <property type="entry name" value="Ubiquitin_ubiquitin-like"/>
</dbReference>
<dbReference type="InterPro" id="IPR019954">
    <property type="entry name" value="Ubiquitin_CS"/>
</dbReference>
<dbReference type="FunFam" id="3.10.20.90:FF:000160">
    <property type="entry name" value="Polyubiquitin-C"/>
    <property type="match status" value="2"/>
</dbReference>
<sequence length="152" mass="17261">MQIFVKTLTGKTITLDVEPSDIVENVKAKIQDKEDIPPEEQRLLFGGKQLEDGRSLSHYYIRQESTLHMTLRLGGGMRIFVKTLTGKTITIEIKPSDTIENLKAKIQDKEGYPPDQQRLIYAGMQLEHGHSLSDYNILKESTEHLKLLIRGG</sequence>
<dbReference type="Proteomes" id="UP001187315">
    <property type="component" value="Unassembled WGS sequence"/>
</dbReference>
<evidence type="ECO:0000259" key="1">
    <source>
        <dbReference type="PROSITE" id="PS50053"/>
    </source>
</evidence>
<reference evidence="2" key="1">
    <citation type="submission" date="2023-08" db="EMBL/GenBank/DDBJ databases">
        <title>Pelteobagrus vachellii genome.</title>
        <authorList>
            <person name="Liu H."/>
        </authorList>
    </citation>
    <scope>NUCLEOTIDE SEQUENCE</scope>
    <source>
        <strain evidence="2">PRFRI_2022a</strain>
        <tissue evidence="2">Muscle</tissue>
    </source>
</reference>
<accession>A0AA88LNL4</accession>
<dbReference type="InterPro" id="IPR029071">
    <property type="entry name" value="Ubiquitin-like_domsf"/>
</dbReference>
<feature type="domain" description="Ubiquitin-like" evidence="1">
    <location>
        <begin position="1"/>
        <end position="76"/>
    </location>
</feature>
<dbReference type="Gene3D" id="3.10.20.90">
    <property type="entry name" value="Phosphatidylinositol 3-kinase Catalytic Subunit, Chain A, domain 1"/>
    <property type="match status" value="2"/>
</dbReference>
<comment type="caution">
    <text evidence="2">The sequence shown here is derived from an EMBL/GenBank/DDBJ whole genome shotgun (WGS) entry which is preliminary data.</text>
</comment>
<dbReference type="PANTHER" id="PTHR10666">
    <property type="entry name" value="UBIQUITIN"/>
    <property type="match status" value="1"/>
</dbReference>
<keyword evidence="3" id="KW-1185">Reference proteome</keyword>
<dbReference type="EMBL" id="JAVHJS010000025">
    <property type="protein sequence ID" value="KAK2816283.1"/>
    <property type="molecule type" value="Genomic_DNA"/>
</dbReference>
<dbReference type="SUPFAM" id="SSF54236">
    <property type="entry name" value="Ubiquitin-like"/>
    <property type="match status" value="2"/>
</dbReference>
<feature type="domain" description="Ubiquitin-like" evidence="1">
    <location>
        <begin position="77"/>
        <end position="152"/>
    </location>
</feature>
<evidence type="ECO:0000313" key="2">
    <source>
        <dbReference type="EMBL" id="KAK2816283.1"/>
    </source>
</evidence>
<name>A0AA88LNL4_TACVA</name>
<dbReference type="InterPro" id="IPR000626">
    <property type="entry name" value="Ubiquitin-like_dom"/>
</dbReference>
<dbReference type="AlphaFoldDB" id="A0AA88LNL4"/>
<dbReference type="SMART" id="SM00213">
    <property type="entry name" value="UBQ"/>
    <property type="match status" value="2"/>
</dbReference>
<protein>
    <recommendedName>
        <fullName evidence="1">Ubiquitin-like domain-containing protein</fullName>
    </recommendedName>
</protein>
<organism evidence="2 3">
    <name type="scientific">Tachysurus vachellii</name>
    <name type="common">Darkbarbel catfish</name>
    <name type="synonym">Pelteobagrus vachellii</name>
    <dbReference type="NCBI Taxonomy" id="175792"/>
    <lineage>
        <taxon>Eukaryota</taxon>
        <taxon>Metazoa</taxon>
        <taxon>Chordata</taxon>
        <taxon>Craniata</taxon>
        <taxon>Vertebrata</taxon>
        <taxon>Euteleostomi</taxon>
        <taxon>Actinopterygii</taxon>
        <taxon>Neopterygii</taxon>
        <taxon>Teleostei</taxon>
        <taxon>Ostariophysi</taxon>
        <taxon>Siluriformes</taxon>
        <taxon>Bagridae</taxon>
        <taxon>Tachysurus</taxon>
    </lineage>
</organism>